<dbReference type="PROSITE" id="PS00211">
    <property type="entry name" value="ABC_TRANSPORTER_1"/>
    <property type="match status" value="1"/>
</dbReference>
<evidence type="ECO:0000256" key="2">
    <source>
        <dbReference type="ARBA" id="ARBA00022840"/>
    </source>
</evidence>
<reference evidence="4" key="1">
    <citation type="journal article" date="2020" name="Nat. Commun.">
        <title>Large-scale genome sequencing of mycorrhizal fungi provides insights into the early evolution of symbiotic traits.</title>
        <authorList>
            <person name="Miyauchi S."/>
            <person name="Kiss E."/>
            <person name="Kuo A."/>
            <person name="Drula E."/>
            <person name="Kohler A."/>
            <person name="Sanchez-Garcia M."/>
            <person name="Morin E."/>
            <person name="Andreopoulos B."/>
            <person name="Barry K.W."/>
            <person name="Bonito G."/>
            <person name="Buee M."/>
            <person name="Carver A."/>
            <person name="Chen C."/>
            <person name="Cichocki N."/>
            <person name="Clum A."/>
            <person name="Culley D."/>
            <person name="Crous P.W."/>
            <person name="Fauchery L."/>
            <person name="Girlanda M."/>
            <person name="Hayes R.D."/>
            <person name="Keri Z."/>
            <person name="LaButti K."/>
            <person name="Lipzen A."/>
            <person name="Lombard V."/>
            <person name="Magnuson J."/>
            <person name="Maillard F."/>
            <person name="Murat C."/>
            <person name="Nolan M."/>
            <person name="Ohm R.A."/>
            <person name="Pangilinan J."/>
            <person name="Pereira M.F."/>
            <person name="Perotto S."/>
            <person name="Peter M."/>
            <person name="Pfister S."/>
            <person name="Riley R."/>
            <person name="Sitrit Y."/>
            <person name="Stielow J.B."/>
            <person name="Szollosi G."/>
            <person name="Zifcakova L."/>
            <person name="Stursova M."/>
            <person name="Spatafora J.W."/>
            <person name="Tedersoo L."/>
            <person name="Vaario L.M."/>
            <person name="Yamada A."/>
            <person name="Yan M."/>
            <person name="Wang P."/>
            <person name="Xu J."/>
            <person name="Bruns T."/>
            <person name="Baldrian P."/>
            <person name="Vilgalys R."/>
            <person name="Dunand C."/>
            <person name="Henrissat B."/>
            <person name="Grigoriev I.V."/>
            <person name="Hibbett D."/>
            <person name="Nagy L.G."/>
            <person name="Martin F.M."/>
        </authorList>
    </citation>
    <scope>NUCLEOTIDE SEQUENCE</scope>
    <source>
        <strain evidence="4">UP504</strain>
    </source>
</reference>
<dbReference type="InterPro" id="IPR027417">
    <property type="entry name" value="P-loop_NTPase"/>
</dbReference>
<dbReference type="PANTHER" id="PTHR43119:SF1">
    <property type="entry name" value="ABC TRANSPORTER DOMAIN-CONTAINING PROTEIN"/>
    <property type="match status" value="1"/>
</dbReference>
<dbReference type="SUPFAM" id="SSF52540">
    <property type="entry name" value="P-loop containing nucleoside triphosphate hydrolases"/>
    <property type="match status" value="1"/>
</dbReference>
<dbReference type="Proteomes" id="UP000886523">
    <property type="component" value="Unassembled WGS sequence"/>
</dbReference>
<dbReference type="GO" id="GO:0016887">
    <property type="term" value="F:ATP hydrolysis activity"/>
    <property type="evidence" value="ECO:0007669"/>
    <property type="project" value="InterPro"/>
</dbReference>
<evidence type="ECO:0000313" key="4">
    <source>
        <dbReference type="EMBL" id="KAF9510796.1"/>
    </source>
</evidence>
<evidence type="ECO:0000313" key="5">
    <source>
        <dbReference type="Proteomes" id="UP000886523"/>
    </source>
</evidence>
<dbReference type="AlphaFoldDB" id="A0A9P6ATY1"/>
<dbReference type="GO" id="GO:0005524">
    <property type="term" value="F:ATP binding"/>
    <property type="evidence" value="ECO:0007669"/>
    <property type="project" value="UniProtKB-KW"/>
</dbReference>
<keyword evidence="1" id="KW-0547">Nucleotide-binding</keyword>
<organism evidence="4 5">
    <name type="scientific">Hydnum rufescens UP504</name>
    <dbReference type="NCBI Taxonomy" id="1448309"/>
    <lineage>
        <taxon>Eukaryota</taxon>
        <taxon>Fungi</taxon>
        <taxon>Dikarya</taxon>
        <taxon>Basidiomycota</taxon>
        <taxon>Agaricomycotina</taxon>
        <taxon>Agaricomycetes</taxon>
        <taxon>Cantharellales</taxon>
        <taxon>Hydnaceae</taxon>
        <taxon>Hydnum</taxon>
    </lineage>
</organism>
<dbReference type="PANTHER" id="PTHR43119">
    <property type="entry name" value="ABC TRANSPORT PROTEIN ATP-BINDING COMPONENT-RELATED"/>
    <property type="match status" value="1"/>
</dbReference>
<comment type="caution">
    <text evidence="4">The sequence shown here is derived from an EMBL/GenBank/DDBJ whole genome shotgun (WGS) entry which is preliminary data.</text>
</comment>
<keyword evidence="2" id="KW-0067">ATP-binding</keyword>
<dbReference type="PROSITE" id="PS50893">
    <property type="entry name" value="ABC_TRANSPORTER_2"/>
    <property type="match status" value="1"/>
</dbReference>
<accession>A0A9P6ATY1</accession>
<evidence type="ECO:0000256" key="1">
    <source>
        <dbReference type="ARBA" id="ARBA00022741"/>
    </source>
</evidence>
<dbReference type="Pfam" id="PF00005">
    <property type="entry name" value="ABC_tran"/>
    <property type="match status" value="1"/>
</dbReference>
<dbReference type="EMBL" id="MU129010">
    <property type="protein sequence ID" value="KAF9510796.1"/>
    <property type="molecule type" value="Genomic_DNA"/>
</dbReference>
<gene>
    <name evidence="4" type="ORF">BS47DRAFT_44371</name>
</gene>
<keyword evidence="5" id="KW-1185">Reference proteome</keyword>
<sequence>MDTPLFEAKNLSWSKLPGHVVFSNVSFSIKSGDILVLTGKSGAGKSTLLKCLAHMNVYEGEIFLHGQPPKAYGIPSFRTRVLYIPQRPALLPGSPRAFHNIVHNFASRKQSGADPEEHMSSAAYIASLWGIEDELWDRDWGNLSGGEAQRLALAIGLGIQGTEILLLDEPTSALDIGSAGAVEKYITALPKSVNSSIQAIVWITHSAEQAAAVGTRRLCMQDGGAVEVLVA</sequence>
<evidence type="ECO:0000259" key="3">
    <source>
        <dbReference type="PROSITE" id="PS50893"/>
    </source>
</evidence>
<name>A0A9P6ATY1_9AGAM</name>
<dbReference type="Gene3D" id="3.40.50.300">
    <property type="entry name" value="P-loop containing nucleotide triphosphate hydrolases"/>
    <property type="match status" value="1"/>
</dbReference>
<feature type="domain" description="ABC transporter" evidence="3">
    <location>
        <begin position="6"/>
        <end position="230"/>
    </location>
</feature>
<dbReference type="OrthoDB" id="6593433at2759"/>
<dbReference type="InterPro" id="IPR003593">
    <property type="entry name" value="AAA+_ATPase"/>
</dbReference>
<dbReference type="InterPro" id="IPR003439">
    <property type="entry name" value="ABC_transporter-like_ATP-bd"/>
</dbReference>
<dbReference type="InterPro" id="IPR017871">
    <property type="entry name" value="ABC_transporter-like_CS"/>
</dbReference>
<protein>
    <recommendedName>
        <fullName evidence="3">ABC transporter domain-containing protein</fullName>
    </recommendedName>
</protein>
<proteinExistence type="predicted"/>
<dbReference type="SMART" id="SM00382">
    <property type="entry name" value="AAA"/>
    <property type="match status" value="1"/>
</dbReference>